<feature type="non-terminal residue" evidence="1">
    <location>
        <position position="50"/>
    </location>
</feature>
<comment type="caution">
    <text evidence="1">The sequence shown here is derived from an EMBL/GenBank/DDBJ whole genome shotgun (WGS) entry which is preliminary data.</text>
</comment>
<dbReference type="EMBL" id="BARS01013355">
    <property type="protein sequence ID" value="GAF95982.1"/>
    <property type="molecule type" value="Genomic_DNA"/>
</dbReference>
<accession>X0U6K8</accession>
<protein>
    <submittedName>
        <fullName evidence="1">Uncharacterized protein</fullName>
    </submittedName>
</protein>
<sequence>MKRTKGDGLRVHNQENVNKLRHGFIRTVGKFPDIDYKLATYYDALPELPN</sequence>
<evidence type="ECO:0000313" key="1">
    <source>
        <dbReference type="EMBL" id="GAF95982.1"/>
    </source>
</evidence>
<proteinExistence type="predicted"/>
<name>X0U6K8_9ZZZZ</name>
<gene>
    <name evidence="1" type="ORF">S01H1_23245</name>
</gene>
<dbReference type="AlphaFoldDB" id="X0U6K8"/>
<reference evidence="1" key="1">
    <citation type="journal article" date="2014" name="Front. Microbiol.">
        <title>High frequency of phylogenetically diverse reductive dehalogenase-homologous genes in deep subseafloor sedimentary metagenomes.</title>
        <authorList>
            <person name="Kawai M."/>
            <person name="Futagami T."/>
            <person name="Toyoda A."/>
            <person name="Takaki Y."/>
            <person name="Nishi S."/>
            <person name="Hori S."/>
            <person name="Arai W."/>
            <person name="Tsubouchi T."/>
            <person name="Morono Y."/>
            <person name="Uchiyama I."/>
            <person name="Ito T."/>
            <person name="Fujiyama A."/>
            <person name="Inagaki F."/>
            <person name="Takami H."/>
        </authorList>
    </citation>
    <scope>NUCLEOTIDE SEQUENCE</scope>
    <source>
        <strain evidence="1">Expedition CK06-06</strain>
    </source>
</reference>
<organism evidence="1">
    <name type="scientific">marine sediment metagenome</name>
    <dbReference type="NCBI Taxonomy" id="412755"/>
    <lineage>
        <taxon>unclassified sequences</taxon>
        <taxon>metagenomes</taxon>
        <taxon>ecological metagenomes</taxon>
    </lineage>
</organism>